<proteinExistence type="predicted"/>
<feature type="domain" description="Integrase catalytic" evidence="1">
    <location>
        <begin position="46"/>
        <end position="142"/>
    </location>
</feature>
<dbReference type="Gene3D" id="3.30.420.10">
    <property type="entry name" value="Ribonuclease H-like superfamily/Ribonuclease H"/>
    <property type="match status" value="1"/>
</dbReference>
<evidence type="ECO:0000259" key="1">
    <source>
        <dbReference type="PROSITE" id="PS50994"/>
    </source>
</evidence>
<sequence>LNSLTADSEKQISANITNNAANAEEIHFYKGTDPNPTTETNNPFVLNDDPTGTGAQLDVTVSGQHNISEYIAGYSPVDGIIPNFDKLTIASDGVLTASPLVKLEFKAKEVVAVLEELFAIRGRPKFIRSDNGPEFASKAVKK</sequence>
<organism evidence="2">
    <name type="scientific">marine sediment metagenome</name>
    <dbReference type="NCBI Taxonomy" id="412755"/>
    <lineage>
        <taxon>unclassified sequences</taxon>
        <taxon>metagenomes</taxon>
        <taxon>ecological metagenomes</taxon>
    </lineage>
</organism>
<reference evidence="2" key="1">
    <citation type="journal article" date="2015" name="Nature">
        <title>Complex archaea that bridge the gap between prokaryotes and eukaryotes.</title>
        <authorList>
            <person name="Spang A."/>
            <person name="Saw J.H."/>
            <person name="Jorgensen S.L."/>
            <person name="Zaremba-Niedzwiedzka K."/>
            <person name="Martijn J."/>
            <person name="Lind A.E."/>
            <person name="van Eijk R."/>
            <person name="Schleper C."/>
            <person name="Guy L."/>
            <person name="Ettema T.J."/>
        </authorList>
    </citation>
    <scope>NUCLEOTIDE SEQUENCE</scope>
</reference>
<dbReference type="PROSITE" id="PS50994">
    <property type="entry name" value="INTEGRASE"/>
    <property type="match status" value="1"/>
</dbReference>
<dbReference type="InterPro" id="IPR012337">
    <property type="entry name" value="RNaseH-like_sf"/>
</dbReference>
<protein>
    <recommendedName>
        <fullName evidence="1">Integrase catalytic domain-containing protein</fullName>
    </recommendedName>
</protein>
<dbReference type="GO" id="GO:0003676">
    <property type="term" value="F:nucleic acid binding"/>
    <property type="evidence" value="ECO:0007669"/>
    <property type="project" value="InterPro"/>
</dbReference>
<dbReference type="AlphaFoldDB" id="A0A0F9G187"/>
<accession>A0A0F9G187</accession>
<evidence type="ECO:0000313" key="2">
    <source>
        <dbReference type="EMBL" id="KKL92408.1"/>
    </source>
</evidence>
<gene>
    <name evidence="2" type="ORF">LCGC14_1884980</name>
</gene>
<comment type="caution">
    <text evidence="2">The sequence shown here is derived from an EMBL/GenBank/DDBJ whole genome shotgun (WGS) entry which is preliminary data.</text>
</comment>
<dbReference type="EMBL" id="LAZR01019472">
    <property type="protein sequence ID" value="KKL92408.1"/>
    <property type="molecule type" value="Genomic_DNA"/>
</dbReference>
<dbReference type="InterPro" id="IPR036397">
    <property type="entry name" value="RNaseH_sf"/>
</dbReference>
<feature type="non-terminal residue" evidence="2">
    <location>
        <position position="1"/>
    </location>
</feature>
<name>A0A0F9G187_9ZZZZ</name>
<dbReference type="SUPFAM" id="SSF53098">
    <property type="entry name" value="Ribonuclease H-like"/>
    <property type="match status" value="1"/>
</dbReference>
<dbReference type="InterPro" id="IPR001584">
    <property type="entry name" value="Integrase_cat-core"/>
</dbReference>
<dbReference type="GO" id="GO:0015074">
    <property type="term" value="P:DNA integration"/>
    <property type="evidence" value="ECO:0007669"/>
    <property type="project" value="InterPro"/>
</dbReference>